<dbReference type="EMBL" id="JAASRS010000001">
    <property type="protein sequence ID" value="NIK14407.1"/>
    <property type="molecule type" value="Genomic_DNA"/>
</dbReference>
<evidence type="ECO:0000259" key="2">
    <source>
        <dbReference type="PROSITE" id="PS50113"/>
    </source>
</evidence>
<dbReference type="Pfam" id="PF00990">
    <property type="entry name" value="GGDEF"/>
    <property type="match status" value="1"/>
</dbReference>
<evidence type="ECO:0000259" key="1">
    <source>
        <dbReference type="PROSITE" id="PS50112"/>
    </source>
</evidence>
<dbReference type="FunFam" id="3.20.20.450:FF:000001">
    <property type="entry name" value="Cyclic di-GMP phosphodiesterase yahA"/>
    <property type="match status" value="1"/>
</dbReference>
<protein>
    <submittedName>
        <fullName evidence="5">Diguanylate cyclase (GGDEF)-like protein/PAS domain S-box-containing protein</fullName>
    </submittedName>
</protein>
<gene>
    <name evidence="5" type="ORF">BDD39_000917</name>
</gene>
<dbReference type="PROSITE" id="PS50883">
    <property type="entry name" value="EAL"/>
    <property type="match status" value="1"/>
</dbReference>
<dbReference type="PIRSF" id="PIRSF005925">
    <property type="entry name" value="Dos"/>
    <property type="match status" value="1"/>
</dbReference>
<feature type="domain" description="PAC" evidence="2">
    <location>
        <begin position="371"/>
        <end position="422"/>
    </location>
</feature>
<dbReference type="RefSeq" id="WP_166908642.1">
    <property type="nucleotide sequence ID" value="NZ_JAASRS010000001.1"/>
</dbReference>
<feature type="domain" description="PAS" evidence="1">
    <location>
        <begin position="299"/>
        <end position="369"/>
    </location>
</feature>
<dbReference type="InterPro" id="IPR052155">
    <property type="entry name" value="Biofilm_reg_signaling"/>
</dbReference>
<proteinExistence type="predicted"/>
<dbReference type="Proteomes" id="UP000532769">
    <property type="component" value="Unassembled WGS sequence"/>
</dbReference>
<feature type="domain" description="EAL" evidence="3">
    <location>
        <begin position="596"/>
        <end position="852"/>
    </location>
</feature>
<dbReference type="Pfam" id="PF13185">
    <property type="entry name" value="GAF_2"/>
    <property type="match status" value="1"/>
</dbReference>
<dbReference type="SMART" id="SM00065">
    <property type="entry name" value="GAF"/>
    <property type="match status" value="1"/>
</dbReference>
<dbReference type="PROSITE" id="PS50887">
    <property type="entry name" value="GGDEF"/>
    <property type="match status" value="1"/>
</dbReference>
<dbReference type="SMART" id="SM00052">
    <property type="entry name" value="EAL"/>
    <property type="match status" value="1"/>
</dbReference>
<dbReference type="Pfam" id="PF13426">
    <property type="entry name" value="PAS_9"/>
    <property type="match status" value="2"/>
</dbReference>
<comment type="caution">
    <text evidence="5">The sequence shown here is derived from an EMBL/GenBank/DDBJ whole genome shotgun (WGS) entry which is preliminary data.</text>
</comment>
<dbReference type="InterPro" id="IPR043128">
    <property type="entry name" value="Rev_trsase/Diguanyl_cyclase"/>
</dbReference>
<dbReference type="SUPFAM" id="SSF141868">
    <property type="entry name" value="EAL domain-like"/>
    <property type="match status" value="1"/>
</dbReference>
<dbReference type="CDD" id="cd01948">
    <property type="entry name" value="EAL"/>
    <property type="match status" value="1"/>
</dbReference>
<dbReference type="InterPro" id="IPR001633">
    <property type="entry name" value="EAL_dom"/>
</dbReference>
<dbReference type="NCBIfam" id="TIGR00229">
    <property type="entry name" value="sensory_box"/>
    <property type="match status" value="2"/>
</dbReference>
<dbReference type="SMART" id="SM00086">
    <property type="entry name" value="PAC"/>
    <property type="match status" value="2"/>
</dbReference>
<accession>A0A846MD50</accession>
<evidence type="ECO:0000313" key="5">
    <source>
        <dbReference type="EMBL" id="NIK14407.1"/>
    </source>
</evidence>
<dbReference type="InterPro" id="IPR035919">
    <property type="entry name" value="EAL_sf"/>
</dbReference>
<sequence length="856" mass="97844">MQKNQVETPYASLYFFMPAIQFILDKDGYIVDINEFAALTLGYKRNELIGAPVSAVVCEEDHHRVKQQLQFMLTHPTDVVHAMELRQVTKSGKILFVKMRIRRKQIDGGETLFLASCYNISSETYAKQLLAAQKSILELIAKHTPLEEILTRLVYAVEEIRPKMACSILLVDEESGRLYHKAAPSLPKKYIDAVDGLEISPHSGSCGAAAYRQEIVIVNDIQHNPLWEQYKHFALPHGLRSCWSVPIFSSTGKVLGTFAIYYYEQCEPHEEDIEIIYTFSSLAGLALEREKMKDALQESRQMYESLFHFNQDAVFSLRLDGKFFAANEAAANISGYSRDELLTMTMYDFIIEEDLPKAMEAFRDTIKGHSRHLELRFRHQSGNQRYASVTSIPILVNEKIIGVSCIAKDVTERIEQEERIRYMAYHDSLTGLPNRRLFHVLAAEALMKARQSGNSAAILYLDLDGFKYINDSIGHLNGDKVLKKVAELLKEKVGSHGTVGHMSGDEFTILLPSLSERKEAVEIAKELLSIFKEPLCIDKFELFLTCSIGIAFYPYEEADVDTIISYADIAMYEVKRKGKNGYYIYDADLLQQRLPNIFLLNDLHHAIKHKTEELHAVYQPIVDIRRKQITAMETLIRWHHPVHGTIFPGQFISLAEETGLIVPIGEWIIRQACRQHERWRKQGLPPIRIAVNVSVKQLQDQQFASRIEAILTETKMEPKWLELEITENMFIYNETTISNNLRHVKELGVRISIDDFGTGYSSLAYLKHLDFDTVKIDRSFISDCPHSYYESMITNTIISLAHHLGINVVAEGVERPEQIDYLREKGCQEAQGYFFHPPLPANEATLLLQKGIAHLY</sequence>
<dbReference type="Gene3D" id="3.20.20.450">
    <property type="entry name" value="EAL domain"/>
    <property type="match status" value="1"/>
</dbReference>
<dbReference type="CDD" id="cd01949">
    <property type="entry name" value="GGDEF"/>
    <property type="match status" value="1"/>
</dbReference>
<dbReference type="SUPFAM" id="SSF55781">
    <property type="entry name" value="GAF domain-like"/>
    <property type="match status" value="1"/>
</dbReference>
<dbReference type="PANTHER" id="PTHR44757">
    <property type="entry name" value="DIGUANYLATE CYCLASE DGCP"/>
    <property type="match status" value="1"/>
</dbReference>
<dbReference type="PROSITE" id="PS50113">
    <property type="entry name" value="PAC"/>
    <property type="match status" value="1"/>
</dbReference>
<evidence type="ECO:0000259" key="3">
    <source>
        <dbReference type="PROSITE" id="PS50883"/>
    </source>
</evidence>
<dbReference type="PANTHER" id="PTHR44757:SF2">
    <property type="entry name" value="BIOFILM ARCHITECTURE MAINTENANCE PROTEIN MBAA"/>
    <property type="match status" value="1"/>
</dbReference>
<dbReference type="InterPro" id="IPR003018">
    <property type="entry name" value="GAF"/>
</dbReference>
<dbReference type="InterPro" id="IPR000014">
    <property type="entry name" value="PAS"/>
</dbReference>
<dbReference type="NCBIfam" id="TIGR00254">
    <property type="entry name" value="GGDEF"/>
    <property type="match status" value="1"/>
</dbReference>
<feature type="domain" description="GGDEF" evidence="4">
    <location>
        <begin position="454"/>
        <end position="587"/>
    </location>
</feature>
<dbReference type="InterPro" id="IPR012226">
    <property type="entry name" value="Diguanyl_cyclase/Pdiesterase"/>
</dbReference>
<dbReference type="InterPro" id="IPR001610">
    <property type="entry name" value="PAC"/>
</dbReference>
<dbReference type="AlphaFoldDB" id="A0A846MD50"/>
<dbReference type="PROSITE" id="PS50112">
    <property type="entry name" value="PAS"/>
    <property type="match status" value="2"/>
</dbReference>
<dbReference type="SMART" id="SM00091">
    <property type="entry name" value="PAS"/>
    <property type="match status" value="2"/>
</dbReference>
<dbReference type="Gene3D" id="3.30.70.270">
    <property type="match status" value="1"/>
</dbReference>
<dbReference type="InterPro" id="IPR000700">
    <property type="entry name" value="PAS-assoc_C"/>
</dbReference>
<dbReference type="Gene3D" id="3.30.450.20">
    <property type="entry name" value="PAS domain"/>
    <property type="match status" value="2"/>
</dbReference>
<dbReference type="InterPro" id="IPR000160">
    <property type="entry name" value="GGDEF_dom"/>
</dbReference>
<evidence type="ECO:0000259" key="4">
    <source>
        <dbReference type="PROSITE" id="PS50887"/>
    </source>
</evidence>
<keyword evidence="6" id="KW-1185">Reference proteome</keyword>
<dbReference type="CDD" id="cd00130">
    <property type="entry name" value="PAS"/>
    <property type="match status" value="2"/>
</dbReference>
<dbReference type="InterPro" id="IPR029016">
    <property type="entry name" value="GAF-like_dom_sf"/>
</dbReference>
<evidence type="ECO:0000313" key="6">
    <source>
        <dbReference type="Proteomes" id="UP000532769"/>
    </source>
</evidence>
<feature type="domain" description="PAS" evidence="1">
    <location>
        <begin position="22"/>
        <end position="76"/>
    </location>
</feature>
<name>A0A846MD50_9BACL</name>
<dbReference type="Pfam" id="PF00563">
    <property type="entry name" value="EAL"/>
    <property type="match status" value="1"/>
</dbReference>
<dbReference type="InterPro" id="IPR035965">
    <property type="entry name" value="PAS-like_dom_sf"/>
</dbReference>
<dbReference type="SUPFAM" id="SSF55785">
    <property type="entry name" value="PYP-like sensor domain (PAS domain)"/>
    <property type="match status" value="2"/>
</dbReference>
<dbReference type="SMART" id="SM00267">
    <property type="entry name" value="GGDEF"/>
    <property type="match status" value="1"/>
</dbReference>
<dbReference type="Gene3D" id="3.30.450.40">
    <property type="match status" value="1"/>
</dbReference>
<dbReference type="InterPro" id="IPR029787">
    <property type="entry name" value="Nucleotide_cyclase"/>
</dbReference>
<dbReference type="SUPFAM" id="SSF55073">
    <property type="entry name" value="Nucleotide cyclase"/>
    <property type="match status" value="1"/>
</dbReference>
<organism evidence="5 6">
    <name type="scientific">Saccharococcus thermophilus</name>
    <dbReference type="NCBI Taxonomy" id="29396"/>
    <lineage>
        <taxon>Bacteria</taxon>
        <taxon>Bacillati</taxon>
        <taxon>Bacillota</taxon>
        <taxon>Bacilli</taxon>
        <taxon>Bacillales</taxon>
        <taxon>Anoxybacillaceae</taxon>
        <taxon>Saccharococcus</taxon>
    </lineage>
</organism>
<reference evidence="5 6" key="1">
    <citation type="submission" date="2020-03" db="EMBL/GenBank/DDBJ databases">
        <title>Genomic Encyclopedia of Archaeal and Bacterial Type Strains, Phase II (KMG-II): from individual species to whole genera.</title>
        <authorList>
            <person name="Goeker M."/>
        </authorList>
    </citation>
    <scope>NUCLEOTIDE SEQUENCE [LARGE SCALE GENOMIC DNA]</scope>
    <source>
        <strain evidence="5 6">DSM 4749</strain>
    </source>
</reference>